<sequence length="95" mass="10833">MEFGRYLVLSTVHICMKTADLLDAWAVLEPSSRPLAVASTHYGWFIPTREPEESDRQLIPEEVLAAMRLGREQACDYLLFDCDAGEITDLTIFPW</sequence>
<feature type="domain" description="DUF5983" evidence="1">
    <location>
        <begin position="6"/>
        <end position="95"/>
    </location>
</feature>
<protein>
    <recommendedName>
        <fullName evidence="1">DUF5983 domain-containing protein</fullName>
    </recommendedName>
</protein>
<proteinExistence type="predicted"/>
<dbReference type="EMBL" id="SBKP01000001">
    <property type="protein sequence ID" value="RXR30892.1"/>
    <property type="molecule type" value="Genomic_DNA"/>
</dbReference>
<name>A0A4Q1KMF5_9SPHN</name>
<reference evidence="3" key="1">
    <citation type="submission" date="2019-01" db="EMBL/GenBank/DDBJ databases">
        <title>Cytophagaceae bacterium strain CAR-16.</title>
        <authorList>
            <person name="Chen W.-M."/>
        </authorList>
    </citation>
    <scope>NUCLEOTIDE SEQUENCE [LARGE SCALE GENOMIC DNA]</scope>
    <source>
        <strain evidence="3">CHR27</strain>
    </source>
</reference>
<accession>A0A4Q1KMF5</accession>
<evidence type="ECO:0000259" key="1">
    <source>
        <dbReference type="Pfam" id="PF19419"/>
    </source>
</evidence>
<dbReference type="OrthoDB" id="7274689at2"/>
<dbReference type="RefSeq" id="WP_129402667.1">
    <property type="nucleotide sequence ID" value="NZ_SBKP01000001.1"/>
</dbReference>
<dbReference type="Pfam" id="PF19419">
    <property type="entry name" value="DUF5983"/>
    <property type="match status" value="1"/>
</dbReference>
<evidence type="ECO:0000313" key="3">
    <source>
        <dbReference type="Proteomes" id="UP000290958"/>
    </source>
</evidence>
<dbReference type="AlphaFoldDB" id="A0A4Q1KMF5"/>
<dbReference type="InterPro" id="IPR046025">
    <property type="entry name" value="DUF5983"/>
</dbReference>
<organism evidence="2 3">
    <name type="scientific">Sphingobium fluviale</name>
    <dbReference type="NCBI Taxonomy" id="2506423"/>
    <lineage>
        <taxon>Bacteria</taxon>
        <taxon>Pseudomonadati</taxon>
        <taxon>Pseudomonadota</taxon>
        <taxon>Alphaproteobacteria</taxon>
        <taxon>Sphingomonadales</taxon>
        <taxon>Sphingomonadaceae</taxon>
        <taxon>Sphingobium</taxon>
    </lineage>
</organism>
<evidence type="ECO:0000313" key="2">
    <source>
        <dbReference type="EMBL" id="RXR30892.1"/>
    </source>
</evidence>
<comment type="caution">
    <text evidence="2">The sequence shown here is derived from an EMBL/GenBank/DDBJ whole genome shotgun (WGS) entry which is preliminary data.</text>
</comment>
<keyword evidence="3" id="KW-1185">Reference proteome</keyword>
<dbReference type="Proteomes" id="UP000290958">
    <property type="component" value="Unassembled WGS sequence"/>
</dbReference>
<gene>
    <name evidence="2" type="ORF">EQG66_00960</name>
</gene>